<reference evidence="1" key="1">
    <citation type="submission" date="2020-03" db="EMBL/GenBank/DDBJ databases">
        <authorList>
            <person name="He L."/>
        </authorList>
    </citation>
    <scope>NUCLEOTIDE SEQUENCE</scope>
    <source>
        <strain evidence="1">CkLH20</strain>
    </source>
</reference>
<dbReference type="GeneID" id="62163065"/>
<sequence length="438" mass="49189">MAKILHLPPEIIDQLCTHIRPMTPTRILFASDTSNPGAQMSWNALYSLSMTCRYLRAAIADSGLLYRSIRMLRSPDRLIPLLKLIKNKPAVGAAIHQIWMVVDDDGNPPCVELCFSEAAMLRKMSRTYNINVFNNLRDLGSNIYYRGSAGPLLSLLLAHTPRVRDIGFLICSTFEGDRTSSDQRPELSHLKSLSLSSEYSLEDAGAKTLGVLLKSGFVENLYLESMFIKTSKIMLPSWFKNTSSLTMDGINLKPSKLRSILGGCAPLHTFRYTRQKDDESLILDPPTLVSMLSESHGKTLRTLCINDRQEWLYNYRARVGSLKAFVNVESLWLDTTIIDGVDRLQRETVSEHRAVQRQVLEALPRSLKRMFLANGAFGRGPMKCVSVSSELSETKKMVSGLGEVWWGEQFVAGRIGEEIAPEKDKAAYKAYLTASEWE</sequence>
<accession>A0A9P6I3N8</accession>
<protein>
    <submittedName>
        <fullName evidence="1">Uncharacterized protein</fullName>
    </submittedName>
</protein>
<evidence type="ECO:0000313" key="2">
    <source>
        <dbReference type="Proteomes" id="UP000781932"/>
    </source>
</evidence>
<keyword evidence="2" id="KW-1185">Reference proteome</keyword>
<comment type="caution">
    <text evidence="1">The sequence shown here is derived from an EMBL/GenBank/DDBJ whole genome shotgun (WGS) entry which is preliminary data.</text>
</comment>
<dbReference type="RefSeq" id="XP_038744915.1">
    <property type="nucleotide sequence ID" value="XM_038889991.1"/>
</dbReference>
<reference evidence="1" key="2">
    <citation type="submission" date="2020-11" db="EMBL/GenBank/DDBJ databases">
        <title>Whole genome sequencing of Colletotrichum sp.</title>
        <authorList>
            <person name="Li H."/>
        </authorList>
    </citation>
    <scope>NUCLEOTIDE SEQUENCE</scope>
    <source>
        <strain evidence="1">CkLH20</strain>
    </source>
</reference>
<dbReference type="Proteomes" id="UP000781932">
    <property type="component" value="Unassembled WGS sequence"/>
</dbReference>
<name>A0A9P6I3N8_9PEZI</name>
<organism evidence="1 2">
    <name type="scientific">Colletotrichum karsti</name>
    <dbReference type="NCBI Taxonomy" id="1095194"/>
    <lineage>
        <taxon>Eukaryota</taxon>
        <taxon>Fungi</taxon>
        <taxon>Dikarya</taxon>
        <taxon>Ascomycota</taxon>
        <taxon>Pezizomycotina</taxon>
        <taxon>Sordariomycetes</taxon>
        <taxon>Hypocreomycetidae</taxon>
        <taxon>Glomerellales</taxon>
        <taxon>Glomerellaceae</taxon>
        <taxon>Colletotrichum</taxon>
        <taxon>Colletotrichum boninense species complex</taxon>
    </lineage>
</organism>
<proteinExistence type="predicted"/>
<dbReference type="EMBL" id="JAATWM020000022">
    <property type="protein sequence ID" value="KAF9875454.1"/>
    <property type="molecule type" value="Genomic_DNA"/>
</dbReference>
<evidence type="ECO:0000313" key="1">
    <source>
        <dbReference type="EMBL" id="KAF9875454.1"/>
    </source>
</evidence>
<dbReference type="AlphaFoldDB" id="A0A9P6I3N8"/>
<gene>
    <name evidence="1" type="ORF">CkaCkLH20_07274</name>
</gene>